<accession>H3C3Q8</accession>
<dbReference type="SUPFAM" id="SSF47862">
    <property type="entry name" value="Saposin"/>
    <property type="match status" value="1"/>
</dbReference>
<sequence>DDDEDQMVISEEDVQLSVLCKACTWAIGRVKKALGKNTTVEIINKKLSTICNNAPFLKSQCRKFINKHLDMLIRELTTNDGVKTICIKVKACNNLTITEMYFVFSSNHLYF</sequence>
<organism evidence="3 4">
    <name type="scientific">Tetraodon nigroviridis</name>
    <name type="common">Spotted green pufferfish</name>
    <name type="synonym">Chelonodon nigroviridis</name>
    <dbReference type="NCBI Taxonomy" id="99883"/>
    <lineage>
        <taxon>Eukaryota</taxon>
        <taxon>Metazoa</taxon>
        <taxon>Chordata</taxon>
        <taxon>Craniata</taxon>
        <taxon>Vertebrata</taxon>
        <taxon>Euteleostomi</taxon>
        <taxon>Actinopterygii</taxon>
        <taxon>Neopterygii</taxon>
        <taxon>Teleostei</taxon>
        <taxon>Neoteleostei</taxon>
        <taxon>Acanthomorphata</taxon>
        <taxon>Eupercaria</taxon>
        <taxon>Tetraodontiformes</taxon>
        <taxon>Tetradontoidea</taxon>
        <taxon>Tetraodontidae</taxon>
        <taxon>Tetraodon</taxon>
    </lineage>
</organism>
<dbReference type="GO" id="GO:0042742">
    <property type="term" value="P:defense response to bacterium"/>
    <property type="evidence" value="ECO:0007669"/>
    <property type="project" value="InterPro"/>
</dbReference>
<dbReference type="STRING" id="99883.ENSTNIP00000002877"/>
<evidence type="ECO:0000259" key="2">
    <source>
        <dbReference type="PROSITE" id="PS50015"/>
    </source>
</evidence>
<dbReference type="PANTHER" id="PTHR15541">
    <property type="entry name" value="GRANULYSIN RELATED"/>
    <property type="match status" value="1"/>
</dbReference>
<dbReference type="InterPro" id="IPR011001">
    <property type="entry name" value="Saposin-like"/>
</dbReference>
<proteinExistence type="predicted"/>
<dbReference type="OMA" id="NIGICRR"/>
<dbReference type="PROSITE" id="PS50015">
    <property type="entry name" value="SAP_B"/>
    <property type="match status" value="1"/>
</dbReference>
<dbReference type="PANTHER" id="PTHR15541:SF2">
    <property type="entry name" value="GRANULYSIN"/>
    <property type="match status" value="1"/>
</dbReference>
<dbReference type="InParanoid" id="H3C3Q8"/>
<evidence type="ECO:0000256" key="1">
    <source>
        <dbReference type="ARBA" id="ARBA00023157"/>
    </source>
</evidence>
<keyword evidence="4" id="KW-1185">Reference proteome</keyword>
<reference evidence="3" key="3">
    <citation type="submission" date="2025-09" db="UniProtKB">
        <authorList>
            <consortium name="Ensembl"/>
        </authorList>
    </citation>
    <scope>IDENTIFICATION</scope>
</reference>
<dbReference type="Ensembl" id="ENSTNIT00000001108.1">
    <property type="protein sequence ID" value="ENSTNIP00000002877.1"/>
    <property type="gene ID" value="ENSTNIG00000001275.1"/>
</dbReference>
<dbReference type="InterPro" id="IPR008139">
    <property type="entry name" value="SaposinB_dom"/>
</dbReference>
<dbReference type="Pfam" id="PF05184">
    <property type="entry name" value="SapB_1"/>
    <property type="match status" value="1"/>
</dbReference>
<dbReference type="InterPro" id="IPR007856">
    <property type="entry name" value="SapB_1"/>
</dbReference>
<feature type="domain" description="Saposin B-type" evidence="2">
    <location>
        <begin position="16"/>
        <end position="96"/>
    </location>
</feature>
<dbReference type="InterPro" id="IPR038847">
    <property type="entry name" value="Granulysin-like"/>
</dbReference>
<dbReference type="GeneTree" id="ENSGT00510000050935"/>
<protein>
    <recommendedName>
        <fullName evidence="2">Saposin B-type domain-containing protein</fullName>
    </recommendedName>
</protein>
<evidence type="ECO:0000313" key="4">
    <source>
        <dbReference type="Proteomes" id="UP000007303"/>
    </source>
</evidence>
<keyword evidence="1" id="KW-1015">Disulfide bond</keyword>
<dbReference type="HOGENOM" id="CLU_147075_0_0_1"/>
<reference evidence="4" key="1">
    <citation type="journal article" date="2004" name="Nature">
        <title>Genome duplication in the teleost fish Tetraodon nigroviridis reveals the early vertebrate proto-karyotype.</title>
        <authorList>
            <person name="Jaillon O."/>
            <person name="Aury J.-M."/>
            <person name="Brunet F."/>
            <person name="Petit J.-L."/>
            <person name="Stange-Thomann N."/>
            <person name="Mauceli E."/>
            <person name="Bouneau L."/>
            <person name="Fischer C."/>
            <person name="Ozouf-Costaz C."/>
            <person name="Bernot A."/>
            <person name="Nicaud S."/>
            <person name="Jaffe D."/>
            <person name="Fisher S."/>
            <person name="Lutfalla G."/>
            <person name="Dossat C."/>
            <person name="Segurens B."/>
            <person name="Dasilva C."/>
            <person name="Salanoubat M."/>
            <person name="Levy M."/>
            <person name="Boudet N."/>
            <person name="Castellano S."/>
            <person name="Anthouard V."/>
            <person name="Jubin C."/>
            <person name="Castelli V."/>
            <person name="Katinka M."/>
            <person name="Vacherie B."/>
            <person name="Biemont C."/>
            <person name="Skalli Z."/>
            <person name="Cattolico L."/>
            <person name="Poulain J."/>
            <person name="De Berardinis V."/>
            <person name="Cruaud C."/>
            <person name="Duprat S."/>
            <person name="Brottier P."/>
            <person name="Coutanceau J.-P."/>
            <person name="Gouzy J."/>
            <person name="Parra G."/>
            <person name="Lardier G."/>
            <person name="Chapple C."/>
            <person name="McKernan K.J."/>
            <person name="McEwan P."/>
            <person name="Bosak S."/>
            <person name="Kellis M."/>
            <person name="Volff J.-N."/>
            <person name="Guigo R."/>
            <person name="Zody M.C."/>
            <person name="Mesirov J."/>
            <person name="Lindblad-Toh K."/>
            <person name="Birren B."/>
            <person name="Nusbaum C."/>
            <person name="Kahn D."/>
            <person name="Robinson-Rechavi M."/>
            <person name="Laudet V."/>
            <person name="Schachter V."/>
            <person name="Quetier F."/>
            <person name="Saurin W."/>
            <person name="Scarpelli C."/>
            <person name="Wincker P."/>
            <person name="Lander E.S."/>
            <person name="Weissenbach J."/>
            <person name="Roest Crollius H."/>
        </authorList>
    </citation>
    <scope>NUCLEOTIDE SEQUENCE [LARGE SCALE GENOMIC DNA]</scope>
</reference>
<dbReference type="AlphaFoldDB" id="H3C3Q8"/>
<reference evidence="3" key="2">
    <citation type="submission" date="2025-08" db="UniProtKB">
        <authorList>
            <consortium name="Ensembl"/>
        </authorList>
    </citation>
    <scope>IDENTIFICATION</scope>
</reference>
<dbReference type="Proteomes" id="UP000007303">
    <property type="component" value="Unassembled WGS sequence"/>
</dbReference>
<evidence type="ECO:0000313" key="3">
    <source>
        <dbReference type="Ensembl" id="ENSTNIP00000002877.1"/>
    </source>
</evidence>
<dbReference type="GO" id="GO:0006629">
    <property type="term" value="P:lipid metabolic process"/>
    <property type="evidence" value="ECO:0007669"/>
    <property type="project" value="InterPro"/>
</dbReference>
<dbReference type="SMART" id="SM00741">
    <property type="entry name" value="SapB"/>
    <property type="match status" value="1"/>
</dbReference>
<name>H3C3Q8_TETNG</name>
<dbReference type="Gene3D" id="1.10.225.10">
    <property type="entry name" value="Saposin-like"/>
    <property type="match status" value="1"/>
</dbReference>